<comment type="caution">
    <text evidence="14">The sequence shown here is derived from an EMBL/GenBank/DDBJ whole genome shotgun (WGS) entry which is preliminary data.</text>
</comment>
<feature type="region of interest" description="Disordered" evidence="12">
    <location>
        <begin position="212"/>
        <end position="267"/>
    </location>
</feature>
<organism evidence="14 15">
    <name type="scientific">Brevibacterium gallinarum</name>
    <dbReference type="NCBI Taxonomy" id="2762220"/>
    <lineage>
        <taxon>Bacteria</taxon>
        <taxon>Bacillati</taxon>
        <taxon>Actinomycetota</taxon>
        <taxon>Actinomycetes</taxon>
        <taxon>Micrococcales</taxon>
        <taxon>Brevibacteriaceae</taxon>
        <taxon>Brevibacterium</taxon>
    </lineage>
</organism>
<evidence type="ECO:0000313" key="14">
    <source>
        <dbReference type="EMBL" id="MBD8020334.1"/>
    </source>
</evidence>
<dbReference type="InterPro" id="IPR017945">
    <property type="entry name" value="DHBP_synth_RibB-like_a/b_dom"/>
</dbReference>
<dbReference type="EC" id="2.7.7.87" evidence="3"/>
<dbReference type="InterPro" id="IPR006070">
    <property type="entry name" value="Sua5-like_dom"/>
</dbReference>
<dbReference type="NCBIfam" id="TIGR00057">
    <property type="entry name" value="L-threonylcarbamoyladenylate synthase"/>
    <property type="match status" value="1"/>
</dbReference>
<dbReference type="InterPro" id="IPR010923">
    <property type="entry name" value="T(6)A37_SUA5"/>
</dbReference>
<keyword evidence="5" id="KW-0808">Transferase</keyword>
<proteinExistence type="inferred from homology"/>
<keyword evidence="6" id="KW-0819">tRNA processing</keyword>
<evidence type="ECO:0000313" key="15">
    <source>
        <dbReference type="Proteomes" id="UP000651517"/>
    </source>
</evidence>
<evidence type="ECO:0000256" key="1">
    <source>
        <dbReference type="ARBA" id="ARBA00004496"/>
    </source>
</evidence>
<evidence type="ECO:0000256" key="3">
    <source>
        <dbReference type="ARBA" id="ARBA00012584"/>
    </source>
</evidence>
<evidence type="ECO:0000256" key="11">
    <source>
        <dbReference type="ARBA" id="ARBA00048366"/>
    </source>
</evidence>
<keyword evidence="9" id="KW-0067">ATP-binding</keyword>
<dbReference type="PROSITE" id="PS51163">
    <property type="entry name" value="YRDC"/>
    <property type="match status" value="1"/>
</dbReference>
<accession>A0ABR8WTH8</accession>
<evidence type="ECO:0000256" key="10">
    <source>
        <dbReference type="ARBA" id="ARBA00029774"/>
    </source>
</evidence>
<comment type="similarity">
    <text evidence="2">Belongs to the SUA5 family.</text>
</comment>
<evidence type="ECO:0000256" key="9">
    <source>
        <dbReference type="ARBA" id="ARBA00022840"/>
    </source>
</evidence>
<dbReference type="Proteomes" id="UP000651517">
    <property type="component" value="Unassembled WGS sequence"/>
</dbReference>
<dbReference type="PANTHER" id="PTHR17490:SF16">
    <property type="entry name" value="THREONYLCARBAMOYL-AMP SYNTHASE"/>
    <property type="match status" value="1"/>
</dbReference>
<feature type="compositionally biased region" description="Acidic residues" evidence="12">
    <location>
        <begin position="225"/>
        <end position="237"/>
    </location>
</feature>
<evidence type="ECO:0000256" key="2">
    <source>
        <dbReference type="ARBA" id="ARBA00007663"/>
    </source>
</evidence>
<feature type="compositionally biased region" description="Low complexity" evidence="12">
    <location>
        <begin position="238"/>
        <end position="259"/>
    </location>
</feature>
<keyword evidence="15" id="KW-1185">Reference proteome</keyword>
<evidence type="ECO:0000256" key="12">
    <source>
        <dbReference type="SAM" id="MobiDB-lite"/>
    </source>
</evidence>
<evidence type="ECO:0000256" key="6">
    <source>
        <dbReference type="ARBA" id="ARBA00022694"/>
    </source>
</evidence>
<feature type="compositionally biased region" description="Low complexity" evidence="12">
    <location>
        <begin position="214"/>
        <end position="224"/>
    </location>
</feature>
<comment type="catalytic activity">
    <reaction evidence="11">
        <text>L-threonine + hydrogencarbonate + ATP = L-threonylcarbamoyladenylate + diphosphate + H2O</text>
        <dbReference type="Rhea" id="RHEA:36407"/>
        <dbReference type="ChEBI" id="CHEBI:15377"/>
        <dbReference type="ChEBI" id="CHEBI:17544"/>
        <dbReference type="ChEBI" id="CHEBI:30616"/>
        <dbReference type="ChEBI" id="CHEBI:33019"/>
        <dbReference type="ChEBI" id="CHEBI:57926"/>
        <dbReference type="ChEBI" id="CHEBI:73682"/>
        <dbReference type="EC" id="2.7.7.87"/>
    </reaction>
</comment>
<evidence type="ECO:0000259" key="13">
    <source>
        <dbReference type="PROSITE" id="PS51163"/>
    </source>
</evidence>
<keyword evidence="8" id="KW-0547">Nucleotide-binding</keyword>
<keyword evidence="4" id="KW-0963">Cytoplasm</keyword>
<dbReference type="EMBL" id="JACSPY010000004">
    <property type="protein sequence ID" value="MBD8020334.1"/>
    <property type="molecule type" value="Genomic_DNA"/>
</dbReference>
<protein>
    <recommendedName>
        <fullName evidence="10">L-threonylcarbamoyladenylate synthase</fullName>
        <ecNumber evidence="3">2.7.7.87</ecNumber>
    </recommendedName>
    <alternativeName>
        <fullName evidence="10">L-threonylcarbamoyladenylate synthase</fullName>
    </alternativeName>
</protein>
<reference evidence="14 15" key="1">
    <citation type="submission" date="2020-08" db="EMBL/GenBank/DDBJ databases">
        <title>A Genomic Blueprint of the Chicken Gut Microbiome.</title>
        <authorList>
            <person name="Gilroy R."/>
            <person name="Ravi A."/>
            <person name="Getino M."/>
            <person name="Pursley I."/>
            <person name="Horton D.L."/>
            <person name="Alikhan N.-F."/>
            <person name="Baker D."/>
            <person name="Gharbi K."/>
            <person name="Hall N."/>
            <person name="Watson M."/>
            <person name="Adriaenssens E.M."/>
            <person name="Foster-Nyarko E."/>
            <person name="Jarju S."/>
            <person name="Secka A."/>
            <person name="Antonio M."/>
            <person name="Oren A."/>
            <person name="Chaudhuri R."/>
            <person name="La Ragione R.M."/>
            <person name="Hildebrand F."/>
            <person name="Pallen M.J."/>
        </authorList>
    </citation>
    <scope>NUCLEOTIDE SEQUENCE [LARGE SCALE GENOMIC DNA]</scope>
    <source>
        <strain evidence="14 15">Re57</strain>
    </source>
</reference>
<evidence type="ECO:0000256" key="4">
    <source>
        <dbReference type="ARBA" id="ARBA00022490"/>
    </source>
</evidence>
<feature type="domain" description="YrdC-like" evidence="13">
    <location>
        <begin position="14"/>
        <end position="199"/>
    </location>
</feature>
<sequence>MSRTFSIDNDEMRDLVFSECARVLESDGLIVMPTDTVYGIAADAFSATGVEKLLQAKGRGRDMPPPVLVGQREVLMALAEVPNTSVFELTKRFWPGPLTIICGAQAMLDWDLGDTHGTVAVRMPDHEAALELLRKTGPLAVSSANTHGSPAACNAAEAEEMLGESVDIYIDGGEVPGIGASTIVDLTRTPPRILREGPITAAELREVLPDLEDSAASTEETTASGEEETTASGEEETATSGTEESAASGAEETSASGAEAADEITRE</sequence>
<gene>
    <name evidence="14" type="ORF">H9634_06020</name>
</gene>
<evidence type="ECO:0000256" key="7">
    <source>
        <dbReference type="ARBA" id="ARBA00022695"/>
    </source>
</evidence>
<dbReference type="RefSeq" id="WP_191725808.1">
    <property type="nucleotide sequence ID" value="NZ_JACSPY010000004.1"/>
</dbReference>
<evidence type="ECO:0000256" key="8">
    <source>
        <dbReference type="ARBA" id="ARBA00022741"/>
    </source>
</evidence>
<dbReference type="SUPFAM" id="SSF55821">
    <property type="entry name" value="YrdC/RibB"/>
    <property type="match status" value="1"/>
</dbReference>
<dbReference type="Gene3D" id="3.90.870.10">
    <property type="entry name" value="DHBP synthase"/>
    <property type="match status" value="1"/>
</dbReference>
<dbReference type="Pfam" id="PF01300">
    <property type="entry name" value="Sua5_yciO_yrdC"/>
    <property type="match status" value="1"/>
</dbReference>
<dbReference type="PANTHER" id="PTHR17490">
    <property type="entry name" value="SUA5"/>
    <property type="match status" value="1"/>
</dbReference>
<evidence type="ECO:0000256" key="5">
    <source>
        <dbReference type="ARBA" id="ARBA00022679"/>
    </source>
</evidence>
<keyword evidence="7" id="KW-0548">Nucleotidyltransferase</keyword>
<comment type="subcellular location">
    <subcellularLocation>
        <location evidence="1">Cytoplasm</location>
    </subcellularLocation>
</comment>
<dbReference type="InterPro" id="IPR050156">
    <property type="entry name" value="TC-AMP_synthase_SUA5"/>
</dbReference>
<dbReference type="PIRSF" id="PIRSF004930">
    <property type="entry name" value="Tln_factor_SUA5"/>
    <property type="match status" value="1"/>
</dbReference>
<name>A0ABR8WTH8_9MICO</name>